<feature type="transmembrane region" description="Helical" evidence="1">
    <location>
        <begin position="284"/>
        <end position="305"/>
    </location>
</feature>
<keyword evidence="1" id="KW-0472">Membrane</keyword>
<organism evidence="4">
    <name type="scientific">Grosmannia clavigera (strain kw1407 / UAMH 11150)</name>
    <name type="common">Blue stain fungus</name>
    <name type="synonym">Graphiocladiella clavigera</name>
    <dbReference type="NCBI Taxonomy" id="655863"/>
    <lineage>
        <taxon>Eukaryota</taxon>
        <taxon>Fungi</taxon>
        <taxon>Dikarya</taxon>
        <taxon>Ascomycota</taxon>
        <taxon>Pezizomycotina</taxon>
        <taxon>Sordariomycetes</taxon>
        <taxon>Sordariomycetidae</taxon>
        <taxon>Ophiostomatales</taxon>
        <taxon>Ophiostomataceae</taxon>
        <taxon>Leptographium</taxon>
    </lineage>
</organism>
<dbReference type="HOGENOM" id="CLU_005679_13_3_1"/>
<dbReference type="InParanoid" id="F0XIC1"/>
<feature type="transmembrane region" description="Helical" evidence="1">
    <location>
        <begin position="333"/>
        <end position="350"/>
    </location>
</feature>
<dbReference type="OrthoDB" id="5819582at2759"/>
<dbReference type="PANTHER" id="PTHR23028:SF125">
    <property type="entry name" value="ACYLTRANSFERASE"/>
    <property type="match status" value="1"/>
</dbReference>
<evidence type="ECO:0000259" key="2">
    <source>
        <dbReference type="Pfam" id="PF01757"/>
    </source>
</evidence>
<reference evidence="3 4" key="1">
    <citation type="journal article" date="2011" name="Proc. Natl. Acad. Sci. U.S.A.">
        <title>Genome and transcriptome analyses of the mountain pine beetle-fungal symbiont Grosmannia clavigera, a lodgepole pine pathogen.</title>
        <authorList>
            <person name="DiGuistini S."/>
            <person name="Wang Y."/>
            <person name="Liao N.Y."/>
            <person name="Taylor G."/>
            <person name="Tanguay P."/>
            <person name="Feau N."/>
            <person name="Henrissat B."/>
            <person name="Chan S.K."/>
            <person name="Hesse-Orce U."/>
            <person name="Alamouti S.M."/>
            <person name="Tsui C.K.M."/>
            <person name="Docking R.T."/>
            <person name="Levasseur A."/>
            <person name="Haridas S."/>
            <person name="Robertson G."/>
            <person name="Birol I."/>
            <person name="Holt R.A."/>
            <person name="Marra M.A."/>
            <person name="Hamelin R.C."/>
            <person name="Hirst M."/>
            <person name="Jones S.J.M."/>
            <person name="Bohlmann J."/>
            <person name="Breuil C."/>
        </authorList>
    </citation>
    <scope>NUCLEOTIDE SEQUENCE [LARGE SCALE GENOMIC DNA]</scope>
    <source>
        <strain evidence="4">kw1407 / UAMH 11150</strain>
    </source>
</reference>
<keyword evidence="1" id="KW-1133">Transmembrane helix</keyword>
<evidence type="ECO:0000313" key="3">
    <source>
        <dbReference type="EMBL" id="EFX02571.1"/>
    </source>
</evidence>
<dbReference type="GO" id="GO:0016747">
    <property type="term" value="F:acyltransferase activity, transferring groups other than amino-acyl groups"/>
    <property type="evidence" value="ECO:0007669"/>
    <property type="project" value="InterPro"/>
</dbReference>
<dbReference type="InterPro" id="IPR002656">
    <property type="entry name" value="Acyl_transf_3_dom"/>
</dbReference>
<proteinExistence type="predicted"/>
<evidence type="ECO:0000313" key="4">
    <source>
        <dbReference type="Proteomes" id="UP000007796"/>
    </source>
</evidence>
<dbReference type="EMBL" id="GL629770">
    <property type="protein sequence ID" value="EFX02571.1"/>
    <property type="molecule type" value="Genomic_DNA"/>
</dbReference>
<feature type="transmembrane region" description="Helical" evidence="1">
    <location>
        <begin position="187"/>
        <end position="208"/>
    </location>
</feature>
<accession>F0XIC1</accession>
<dbReference type="PANTHER" id="PTHR23028">
    <property type="entry name" value="ACETYLTRANSFERASE"/>
    <property type="match status" value="1"/>
</dbReference>
<dbReference type="eggNOG" id="ENOG502SHP9">
    <property type="taxonomic scope" value="Eukaryota"/>
</dbReference>
<dbReference type="STRING" id="655863.F0XIC1"/>
<evidence type="ECO:0000256" key="1">
    <source>
        <dbReference type="SAM" id="Phobius"/>
    </source>
</evidence>
<dbReference type="RefSeq" id="XP_014172053.1">
    <property type="nucleotide sequence ID" value="XM_014316578.1"/>
</dbReference>
<feature type="domain" description="Acyltransferase 3" evidence="2">
    <location>
        <begin position="82"/>
        <end position="329"/>
    </location>
</feature>
<dbReference type="Pfam" id="PF01757">
    <property type="entry name" value="Acyl_transf_3"/>
    <property type="match status" value="1"/>
</dbReference>
<dbReference type="Proteomes" id="UP000007796">
    <property type="component" value="Unassembled WGS sequence"/>
</dbReference>
<keyword evidence="1" id="KW-0812">Transmembrane</keyword>
<dbReference type="AlphaFoldDB" id="F0XIC1"/>
<gene>
    <name evidence="3" type="ORF">CMQ_4251</name>
</gene>
<name>F0XIC1_GROCL</name>
<dbReference type="InterPro" id="IPR050879">
    <property type="entry name" value="Acyltransferase_3"/>
</dbReference>
<keyword evidence="4" id="KW-1185">Reference proteome</keyword>
<protein>
    <recommendedName>
        <fullName evidence="2">Acyltransferase 3 domain-containing protein</fullName>
    </recommendedName>
</protein>
<sequence length="445" mass="50736">MPSNLEDGLLDRDGMASQTRELMPWQSATWETSGAIITPAKRKLRWLRTLLWPAANADSGGIRASGSGTASGSGPRSLRPTAYLDGLRGFAAFLVYIHHHQLWAHAASLLGDDQIFENAYGYNGQYRFATLPGVRNFFTGGHMAVATFYVISGYVLAAKPLSLIHAGEHVRLLDNLASSMFRRWIRLYFPIIVTTFVYVTSWHVFGIWTSCCVQQGSIFDEWWNWYVEFKNFSFVFKEGFIWVTYNNHLWSIPLEMRGSIVVFSALLSFARITTRARHCCMLGLTFYFLYVADGYYCALFVMGMLQCDLDMMAQRSDPEFPTILRRLEPYKKAIYYTLFIISMYLAGVPSETNSIEKLRNNPGWYWLSFLKPQAVFDPKWIGPMGLEISFLLPHIILLPVTLWVADIVTRTVDEPTVRIANWFYKSLLSGNTASQPRPEGSMRLA</sequence>
<dbReference type="GeneID" id="25977442"/>